<dbReference type="SUPFAM" id="SSF55486">
    <property type="entry name" value="Metalloproteases ('zincins'), catalytic domain"/>
    <property type="match status" value="1"/>
</dbReference>
<proteinExistence type="predicted"/>
<keyword evidence="1" id="KW-0482">Metalloprotease</keyword>
<name>A0ABD7V8C4_9ACTN</name>
<organism evidence="1 2">
    <name type="scientific">Gordonia paraffinivorans</name>
    <dbReference type="NCBI Taxonomy" id="175628"/>
    <lineage>
        <taxon>Bacteria</taxon>
        <taxon>Bacillati</taxon>
        <taxon>Actinomycetota</taxon>
        <taxon>Actinomycetes</taxon>
        <taxon>Mycobacteriales</taxon>
        <taxon>Gordoniaceae</taxon>
        <taxon>Gordonia</taxon>
    </lineage>
</organism>
<dbReference type="GO" id="GO:0008237">
    <property type="term" value="F:metallopeptidase activity"/>
    <property type="evidence" value="ECO:0007669"/>
    <property type="project" value="UniProtKB-KW"/>
</dbReference>
<sequence>MRSGVDGSNARTAVPRYLTTLLDDLDETWGGWFTELGWGDPAPGRVLIRSGTAYRTDCTDEDGVSPRIRSDEANAFFCSVDRAPDGDGRSTVGSVVLPVDTFAAIWDGDVFGVPSPIVGDFTAAIVVAHEYGHNVVHRMAERFDIPAVRLPQGKNSELLADCLASNWASTAYKRDALGPKEILQVATLLPIIGDTGGATGHGSAVERAKALTIGLTGPQFNRQGQPSDCLTKYWPEFYSVR</sequence>
<dbReference type="EMBL" id="CAACYD010000007">
    <property type="protein sequence ID" value="VFA90449.1"/>
    <property type="molecule type" value="Genomic_DNA"/>
</dbReference>
<gene>
    <name evidence="1" type="ORF">NCTC8139_04033</name>
</gene>
<reference evidence="1 2" key="1">
    <citation type="submission" date="2019-02" db="EMBL/GenBank/DDBJ databases">
        <authorList>
            <consortium name="Pathogen Informatics"/>
        </authorList>
    </citation>
    <scope>NUCLEOTIDE SEQUENCE [LARGE SCALE GENOMIC DNA]</scope>
    <source>
        <strain evidence="1 2">3012STDY6756503</strain>
    </source>
</reference>
<dbReference type="Proteomes" id="UP000360750">
    <property type="component" value="Unassembled WGS sequence"/>
</dbReference>
<accession>A0ABD7V8C4</accession>
<keyword evidence="1" id="KW-0645">Protease</keyword>
<protein>
    <submittedName>
        <fullName evidence="1">Predicted metalloprotease</fullName>
    </submittedName>
</protein>
<dbReference type="AlphaFoldDB" id="A0ABD7V8C4"/>
<evidence type="ECO:0000313" key="1">
    <source>
        <dbReference type="EMBL" id="VFA90449.1"/>
    </source>
</evidence>
<comment type="caution">
    <text evidence="1">The sequence shown here is derived from an EMBL/GenBank/DDBJ whole genome shotgun (WGS) entry which is preliminary data.</text>
</comment>
<keyword evidence="1" id="KW-0378">Hydrolase</keyword>
<evidence type="ECO:0000313" key="2">
    <source>
        <dbReference type="Proteomes" id="UP000360750"/>
    </source>
</evidence>